<feature type="non-terminal residue" evidence="4">
    <location>
        <position position="1"/>
    </location>
</feature>
<evidence type="ECO:0000313" key="4">
    <source>
        <dbReference type="EMBL" id="KIK76579.1"/>
    </source>
</evidence>
<feature type="domain" description="HAT C-terminal dimerisation" evidence="2">
    <location>
        <begin position="69"/>
        <end position="112"/>
    </location>
</feature>
<reference evidence="4" key="3">
    <citation type="submission" date="2015-02" db="EMBL/GenBank/DDBJ databases">
        <title>Evolutionary Origins and Diversification of the Mycorrhizal Mutualists.</title>
        <authorList>
            <consortium name="DOE Joint Genome Institute"/>
            <consortium name="Mycorrhizal Genomics Consortium"/>
            <person name="Kohler A."/>
            <person name="Kuo A."/>
            <person name="Nagy L.G."/>
            <person name="Floudas D."/>
            <person name="Copeland A."/>
            <person name="Barry K.W."/>
            <person name="Cichocki N."/>
            <person name="Veneault-Fourrey C."/>
            <person name="LaButti K."/>
            <person name="Lindquist E.A."/>
            <person name="Lipzen A."/>
            <person name="Lundell T."/>
            <person name="Morin E."/>
            <person name="Murat C."/>
            <person name="Riley R."/>
            <person name="Ohm R."/>
            <person name="Sun H."/>
            <person name="Tunlid A."/>
            <person name="Henrissat B."/>
            <person name="Grigoriev I.V."/>
            <person name="Hibbett D.S."/>
            <person name="Martin F."/>
        </authorList>
    </citation>
    <scope>NUCLEOTIDE SEQUENCE</scope>
    <source>
        <strain evidence="4 5">Ve08.2h10</strain>
    </source>
</reference>
<reference evidence="5" key="2">
    <citation type="submission" date="2015-01" db="EMBL/GenBank/DDBJ databases">
        <title>Evolutionary Origins and Diversification of the Mycorrhizal Mutualists.</title>
        <authorList>
            <consortium name="DOE Joint Genome Institute"/>
            <consortium name="Mycorrhizal Genomics Consortium"/>
            <person name="Kohler A."/>
            <person name="Kuo A."/>
            <person name="Nagy L.G."/>
            <person name="Floudas D."/>
            <person name="Copeland A."/>
            <person name="Barry K.W."/>
            <person name="Cichocki N."/>
            <person name="Veneault-Fourrey C."/>
            <person name="LaButti K."/>
            <person name="Lindquist E.A."/>
            <person name="Lipzen A."/>
            <person name="Lundell T."/>
            <person name="Morin E."/>
            <person name="Murat C."/>
            <person name="Riley R."/>
            <person name="Ohm R."/>
            <person name="Sun H."/>
            <person name="Tunlid A."/>
            <person name="Henrissat B."/>
            <person name="Grigoriev I.V."/>
            <person name="Hibbett D.S."/>
            <person name="Martin F."/>
        </authorList>
    </citation>
    <scope>NUCLEOTIDE SEQUENCE [LARGE SCALE GENOMIC DNA]</scope>
    <source>
        <strain evidence="5">Ve08.2h10</strain>
    </source>
</reference>
<dbReference type="SUPFAM" id="SSF53098">
    <property type="entry name" value="Ribonuclease H-like"/>
    <property type="match status" value="1"/>
</dbReference>
<evidence type="ECO:0000256" key="1">
    <source>
        <dbReference type="SAM" id="MobiDB-lite"/>
    </source>
</evidence>
<dbReference type="AlphaFoldDB" id="A0A0D0D899"/>
<reference evidence="4 5" key="1">
    <citation type="submission" date="2014-04" db="EMBL/GenBank/DDBJ databases">
        <authorList>
            <consortium name="DOE Joint Genome Institute"/>
            <person name="Kuo A."/>
            <person name="Kohler A."/>
            <person name="Jargeat P."/>
            <person name="Nagy L.G."/>
            <person name="Floudas D."/>
            <person name="Copeland A."/>
            <person name="Barry K.W."/>
            <person name="Cichocki N."/>
            <person name="Veneault-Fourrey C."/>
            <person name="LaButti K."/>
            <person name="Lindquist E.A."/>
            <person name="Lipzen A."/>
            <person name="Lundell T."/>
            <person name="Morin E."/>
            <person name="Murat C."/>
            <person name="Sun H."/>
            <person name="Tunlid A."/>
            <person name="Henrissat B."/>
            <person name="Grigoriev I.V."/>
            <person name="Hibbett D.S."/>
            <person name="Martin F."/>
            <person name="Nordberg H.P."/>
            <person name="Cantor M.N."/>
            <person name="Hua S.X."/>
        </authorList>
    </citation>
    <scope>NUCLEOTIDE SEQUENCE [LARGE SCALE GENOMIC DNA]</scope>
    <source>
        <strain evidence="4 5">Ve08.2h10</strain>
    </source>
</reference>
<dbReference type="HOGENOM" id="CLU_084389_0_0_1"/>
<dbReference type="InterPro" id="IPR012337">
    <property type="entry name" value="RNaseH-like_sf"/>
</dbReference>
<proteinExistence type="predicted"/>
<dbReference type="InterPro" id="IPR008906">
    <property type="entry name" value="HATC_C_dom"/>
</dbReference>
<evidence type="ECO:0000259" key="2">
    <source>
        <dbReference type="Pfam" id="PF05699"/>
    </source>
</evidence>
<keyword evidence="5" id="KW-1185">Reference proteome</keyword>
<dbReference type="OrthoDB" id="2423954at2759"/>
<feature type="compositionally biased region" description="Low complexity" evidence="1">
    <location>
        <begin position="140"/>
        <end position="169"/>
    </location>
</feature>
<feature type="region of interest" description="Disordered" evidence="1">
    <location>
        <begin position="135"/>
        <end position="169"/>
    </location>
</feature>
<dbReference type="Pfam" id="PF05699">
    <property type="entry name" value="Dimer_Tnp_hAT"/>
    <property type="match status" value="1"/>
</dbReference>
<protein>
    <recommendedName>
        <fullName evidence="2">HAT C-terminal dimerisation domain-containing protein</fullName>
    </recommendedName>
</protein>
<accession>A0A0D0D899</accession>
<dbReference type="GO" id="GO:0046983">
    <property type="term" value="F:protein dimerization activity"/>
    <property type="evidence" value="ECO:0007669"/>
    <property type="project" value="InterPro"/>
</dbReference>
<name>A0A0D0D899_9AGAM</name>
<gene>
    <name evidence="3" type="ORF">PAXRUDRAFT_174011</name>
    <name evidence="4" type="ORF">PAXRUDRAFT_422094</name>
</gene>
<dbReference type="Proteomes" id="UP000054538">
    <property type="component" value="Unassembled WGS sequence"/>
</dbReference>
<dbReference type="EMBL" id="KN827404">
    <property type="protein sequence ID" value="KIK76579.1"/>
    <property type="molecule type" value="Genomic_DNA"/>
</dbReference>
<evidence type="ECO:0000313" key="5">
    <source>
        <dbReference type="Proteomes" id="UP000054538"/>
    </source>
</evidence>
<evidence type="ECO:0000313" key="3">
    <source>
        <dbReference type="EMBL" id="KIK75032.1"/>
    </source>
</evidence>
<dbReference type="EMBL" id="KN828392">
    <property type="protein sequence ID" value="KIK75032.1"/>
    <property type="molecule type" value="Genomic_DNA"/>
</dbReference>
<sequence>KLWLRFYQQDPPTTLLSELHDYLENKGVYKSFPQYVASLKADTTGKTEFSDPLFMFNGVRFAGQPLSPLQKIAHRILSICANSASCERLFSNFGTILTKLRSRLGLQNMLNLAELRLHLRDEYMCKTGTQERLKRKRRLASTTSIPTAATTSTSTNTATSQSESAAAQLLSSVPSTNQSAHQTTCNEAAAVADASAFEIDGEDSLSAISQALQERATLDDAGGNNDFTPVLEKIKLEQLFNFSDIAWAEIIQKMTMKSLDEELELYELVDMDAEGEVDDIDVANDPMFSC</sequence>
<organism evidence="4 5">
    <name type="scientific">Paxillus rubicundulus Ve08.2h10</name>
    <dbReference type="NCBI Taxonomy" id="930991"/>
    <lineage>
        <taxon>Eukaryota</taxon>
        <taxon>Fungi</taxon>
        <taxon>Dikarya</taxon>
        <taxon>Basidiomycota</taxon>
        <taxon>Agaricomycotina</taxon>
        <taxon>Agaricomycetes</taxon>
        <taxon>Agaricomycetidae</taxon>
        <taxon>Boletales</taxon>
        <taxon>Paxilineae</taxon>
        <taxon>Paxillaceae</taxon>
        <taxon>Paxillus</taxon>
    </lineage>
</organism>